<accession>A0ABV5ECS0</accession>
<comment type="subcellular location">
    <subcellularLocation>
        <location evidence="1">Cytoplasm</location>
    </subcellularLocation>
</comment>
<dbReference type="Gene3D" id="1.10.1200.10">
    <property type="entry name" value="ACP-like"/>
    <property type="match status" value="3"/>
</dbReference>
<evidence type="ECO:0000256" key="7">
    <source>
        <dbReference type="ARBA" id="ARBA00022490"/>
    </source>
</evidence>
<feature type="region of interest" description="Disordered" evidence="12">
    <location>
        <begin position="3553"/>
        <end position="3586"/>
    </location>
</feature>
<dbReference type="InterPro" id="IPR014031">
    <property type="entry name" value="Ketoacyl_synth_C"/>
</dbReference>
<dbReference type="SUPFAM" id="SSF54637">
    <property type="entry name" value="Thioesterase/thiol ester dehydrase-isomerase"/>
    <property type="match status" value="1"/>
</dbReference>
<dbReference type="SUPFAM" id="SSF55729">
    <property type="entry name" value="Acyl-CoA N-acyltransferases (Nat)"/>
    <property type="match status" value="1"/>
</dbReference>
<feature type="region of interest" description="Disordered" evidence="12">
    <location>
        <begin position="4077"/>
        <end position="4107"/>
    </location>
</feature>
<dbReference type="PROSITE" id="PS00061">
    <property type="entry name" value="ADH_SHORT"/>
    <property type="match status" value="1"/>
</dbReference>
<dbReference type="SMART" id="SM00822">
    <property type="entry name" value="PKS_KR"/>
    <property type="match status" value="2"/>
</dbReference>
<dbReference type="InterPro" id="IPR023214">
    <property type="entry name" value="HAD_sf"/>
</dbReference>
<dbReference type="InterPro" id="IPR029069">
    <property type="entry name" value="HotDog_dom_sf"/>
</dbReference>
<evidence type="ECO:0000313" key="16">
    <source>
        <dbReference type="Proteomes" id="UP001585080"/>
    </source>
</evidence>
<comment type="similarity">
    <text evidence="5">Belongs to the short-chain dehydrogenases/reductases (SDR) family.</text>
</comment>
<evidence type="ECO:0000256" key="2">
    <source>
        <dbReference type="ARBA" id="ARBA00004792"/>
    </source>
</evidence>
<gene>
    <name evidence="15" type="ORF">VSS16_18230</name>
</gene>
<dbReference type="Pfam" id="PF08659">
    <property type="entry name" value="KR"/>
    <property type="match status" value="2"/>
</dbReference>
<comment type="similarity">
    <text evidence="4">Belongs to the enoyl-CoA hydratase/isomerase family.</text>
</comment>
<reference evidence="15 16" key="1">
    <citation type="submission" date="2024-01" db="EMBL/GenBank/DDBJ databases">
        <title>Genome mining of biosynthetic gene clusters to explore secondary metabolites of Streptomyces sp.</title>
        <authorList>
            <person name="Baig A."/>
            <person name="Ajitkumar Shintre N."/>
            <person name="Kumar H."/>
            <person name="Anbarasu A."/>
            <person name="Ramaiah S."/>
        </authorList>
    </citation>
    <scope>NUCLEOTIDE SEQUENCE [LARGE SCALE GENOMIC DNA]</scope>
    <source>
        <strain evidence="15 16">A57</strain>
    </source>
</reference>
<dbReference type="InterPro" id="IPR014030">
    <property type="entry name" value="Ketoacyl_synth_N"/>
</dbReference>
<dbReference type="Gene3D" id="3.10.129.10">
    <property type="entry name" value="Hotdog Thioesterase"/>
    <property type="match status" value="1"/>
</dbReference>
<evidence type="ECO:0000256" key="6">
    <source>
        <dbReference type="ARBA" id="ARBA00022450"/>
    </source>
</evidence>
<keyword evidence="6" id="KW-0596">Phosphopantetheine</keyword>
<feature type="domain" description="Carrier" evidence="13">
    <location>
        <begin position="2256"/>
        <end position="2333"/>
    </location>
</feature>
<dbReference type="InterPro" id="IPR020806">
    <property type="entry name" value="PKS_PP-bd"/>
</dbReference>
<dbReference type="Gene3D" id="3.40.630.30">
    <property type="match status" value="1"/>
</dbReference>
<dbReference type="PROSITE" id="PS52004">
    <property type="entry name" value="KS3_2"/>
    <property type="match status" value="3"/>
</dbReference>
<keyword evidence="16" id="KW-1185">Reference proteome</keyword>
<dbReference type="CDD" id="cd05233">
    <property type="entry name" value="SDR_c"/>
    <property type="match status" value="1"/>
</dbReference>
<dbReference type="InterPro" id="IPR016181">
    <property type="entry name" value="Acyl_CoA_acyltransferase"/>
</dbReference>
<dbReference type="PROSITE" id="PS00012">
    <property type="entry name" value="PHOSPHOPANTETHEINE"/>
    <property type="match status" value="1"/>
</dbReference>
<dbReference type="SMART" id="SM01294">
    <property type="entry name" value="PKS_PP_betabranch"/>
    <property type="match status" value="2"/>
</dbReference>
<dbReference type="Gene3D" id="1.10.1240.100">
    <property type="match status" value="2"/>
</dbReference>
<dbReference type="Pfam" id="PF00106">
    <property type="entry name" value="adh_short"/>
    <property type="match status" value="1"/>
</dbReference>
<dbReference type="InterPro" id="IPR006162">
    <property type="entry name" value="Ppantetheine_attach_site"/>
</dbReference>
<dbReference type="InterPro" id="IPR036514">
    <property type="entry name" value="SGNH_hydro_sf"/>
</dbReference>
<dbReference type="Pfam" id="PF00550">
    <property type="entry name" value="PP-binding"/>
    <property type="match status" value="3"/>
</dbReference>
<feature type="compositionally biased region" description="Basic and acidic residues" evidence="12">
    <location>
        <begin position="3572"/>
        <end position="3586"/>
    </location>
</feature>
<feature type="domain" description="Carrier" evidence="13">
    <location>
        <begin position="3461"/>
        <end position="3538"/>
    </location>
</feature>
<dbReference type="Gene3D" id="3.40.47.10">
    <property type="match status" value="3"/>
</dbReference>
<keyword evidence="7" id="KW-0963">Cytoplasm</keyword>
<dbReference type="InterPro" id="IPR057326">
    <property type="entry name" value="KR_dom"/>
</dbReference>
<feature type="region of interest" description="Disordered" evidence="12">
    <location>
        <begin position="2916"/>
        <end position="2947"/>
    </location>
</feature>
<dbReference type="SUPFAM" id="SSF47336">
    <property type="entry name" value="ACP-like"/>
    <property type="match status" value="3"/>
</dbReference>
<keyword evidence="11" id="KW-0012">Acyltransferase</keyword>
<comment type="pathway">
    <text evidence="3">Lipid metabolism; fatty acid beta-oxidation.</text>
</comment>
<dbReference type="Gene3D" id="3.40.50.1000">
    <property type="entry name" value="HAD superfamily/HAD-like"/>
    <property type="match status" value="1"/>
</dbReference>
<comment type="caution">
    <text evidence="15">The sequence shown here is derived from an EMBL/GenBank/DDBJ whole genome shotgun (WGS) entry which is preliminary data.</text>
</comment>
<evidence type="ECO:0000256" key="10">
    <source>
        <dbReference type="ARBA" id="ARBA00022737"/>
    </source>
</evidence>
<dbReference type="SMART" id="SM00825">
    <property type="entry name" value="PKS_KS"/>
    <property type="match status" value="3"/>
</dbReference>
<dbReference type="InterPro" id="IPR036736">
    <property type="entry name" value="ACP-like_sf"/>
</dbReference>
<feature type="domain" description="Ketosynthase family 3 (KS3)" evidence="14">
    <location>
        <begin position="3588"/>
        <end position="4008"/>
    </location>
</feature>
<evidence type="ECO:0000256" key="5">
    <source>
        <dbReference type="ARBA" id="ARBA00006484"/>
    </source>
</evidence>
<comment type="pathway">
    <text evidence="2">Antibiotic biosynthesis.</text>
</comment>
<evidence type="ECO:0000256" key="1">
    <source>
        <dbReference type="ARBA" id="ARBA00004496"/>
    </source>
</evidence>
<evidence type="ECO:0000256" key="9">
    <source>
        <dbReference type="ARBA" id="ARBA00022679"/>
    </source>
</evidence>
<sequence>MTDADVEAFGRASGDHSPLHMDDAYARRTSFGQRVVHGALGVLHALAALPAPPDGRVPVTLRARFHAPLFTGQDYTATVEPGAPRTTVRVLDGTRPLLDLELDLGTRPPGTLPGTGAHRRTEAADRPLGALTEGGLDAAYDPDEAAYAGLLDSTGAATAGVTVELAALLGWASYLIGMEAPGRSALAAGYTVRLDADDTSDTPGAEARVTAVDHRFGRVELTGRVTGTGLTGTVEAAALVREEVPAPEPDRVRRLLGGTGTTLTGQVALVVGASRGLGAALAQALVLQGATVYGGFHRSRAEALAVRQGLGAAADRLHLVQGDWSDPRWCAEARERLLREQGRLDVLVLTACPPVTALGLDPAAADRVDAYVLDSLALVRGPLSCLAEDLSGTGGRVLALSSQWVTEPPAGRAHYVAAKSAVEGLVRGAAVEYPSVRFLLARPPRLATSLSGGIAGQDAGAPVEPVAAALVRRIGDPDLAPGRAHIVDTFDHDEPPERADGPALVVAATFTTDPLLSALTHWNERLGLGLRLELAPYGQVFQELLDPASAFHRNTGGCNAVLLRLEDWLAGDSGPAATAADFVAAVETYVRQGGARLIVHLCPPAPGADAERRGALDEATGVVTRGLAGLRGVHLGGGERWGGGFETDDHHDRARLTHAHIPYTDPAFTAVGTALARAAHSLLAPPFKVLVLDCDNTLWRGVVGEDGPDGIALDAAHLALQEWALSLRERGILLCLASKNDEDTVFEAFRRRTGMPLRQEHLAAWRIGWDPKPDSLVALARELGLGLDSFVFLDDNPVEIAAVRAACPQVLALTFPADRPERLPGMLERIWAFDRPEVTAEDRGRAADYTARRHRDRLRDSALTFADFIAGLGLVVDVRPADAADLPRVSQLTQRTNQFNTTTVRRTEAELRALLAAEDEDVRCWVAEVRDRFGDYGIVAAALTRRGHGADTVVVDTFLMSCRVLGRGAEHALLSQLGKAARDDGAAYLEAVYLPTPRNEPARLFLESVAAAPGTPRDDGGVVHRMPVAHAAAVAFRPEEHQAPDTRAERNDPRTAPADPARLAALTELAEEIDDLTVLHARVRREPRSATGAPAPAPGNHLDAVRTLVHETFTSTLARPQVPVTPETTFEALRLTSLDIVNLTVALEKRLGRELPTTLLFEHRTVDGLARTLADAPEEAAQAPAPAVVAPRAADRREPVAVIGLAGRYPQAASVDELWELLTRGRSAVRELSAERWEHGRHLAVDGGPDTTYSAWAALLDDVDRFDAQFFGIAPREAETMDPQQRLFLEVAHEAVEDAGHTRASLGPHVGVYVGVMANDYAALSRSAAVTGHGPFPYAENYQIANRVSYFYDFTGPSLAVDTACSASAVAVHLACEAIRRGEITAAVAGGVNLVLHPARHIQYAQMGMLSRDGRCRPFGEGADGFVMGEGVGAVLLKPLSKALADGDHVHGVIRGSWTNSGGRTSGFTVPNPRAQADLVSRALADADVPARTVSYVEAHGSGTELGDPIEIRGLTAAFGGESADAWCAVGSVKSAIGHLEPAAGIAGLTKVLLQLRHRTLAPTLHAETLNPRIDFDRTPFRVQREPADWRRPVGPDGPLPLRAGVSSFGAGGVNAHLVVEEAPEEVSGSATPEPTGDGPELIVVSAADPERLRAYARRLHTHVTAGPGRTARLADIAHTLRVGREPLTHRAAFTASDHTELAERLAALAALAGPDEAPGIAYGRADGAASLADVFPEGEETADFLARLVAGGEPGRVGRLWTRGAAVGWRTLFAHTEGRRVPLPPRPFRATRYWLEGTHLGITAPTPVTEHRGAPEWYLRAAWRPAPLPAPARPGRSRVLALTGGCWRPDDPAVTVAGSEDEVLRAVAETAPGTRTTVLDGRRLDPDALGDDPLRLPTALARACATHGVPVTYAGLCLPAAVDPLGAAVPGLTRSAEQEIPGFRGVRVEAADLPGTARLLAAAEGPGAEVRFADGRYWTRVLEPVAPPAPDAAPWRERGVYLVTGGAGGVGRILAERLARTHHARLVLLGRGPAGDDTRRLVRRIEEAGGRALYVSADVSDRAALAAAVAAGEERFGPLNGVLHAAGVVEDAALRDKSDASTARVLAPKTTGTRLLDDVTADRELDFFCLMSSVSGTLGNAGQSDYAAANRHLDAFALWRAARVTAGERHGRTVSVAWPHWRDGGMRAPAAALALAETTTGLRPMDTGTGLRALDTVLTGEPGCTVVGVGDRDRFIAAFAGTPPTPPTAPSPAPAAARPLHDTLLDLAAGLLKAPRDEIDADTEWGAFGFNSVLFTQFCQRINTTFGTALTPVVFYEHPTLARLTAALAAHEAVRPAPTEPPTAEEPAPAPAGPEPVAVVGMAGRFPGAPDLETYFERLLAGHDAVTEVDPARWDWRASAAGEYCRYGGFLDDIDAFDAEFFGISPREARTMDPQQRLFLETAWSALEHAGHDPRSLSGTRTGVFAGVTLHDWLDVLRDSGEPPAAHTVTGNVHSIVPNRVSHLLDLRGPSEAVDTACSSSLAAVHRAVLALRSGECDLALAGGVNALLSVEVYESLAKAGMLSPTGHCHTFGDAADGYARGEGVGAVVLKRLSAALADGDTVHGVILGTAVNHGGRGHSLTAPQPSAQADVVVEAVTAAGVPADTITFVETHGTGTELGDPIEVSGLKEAFDRLGAADGPTGGCALGAVKANIGHLESAAGIASLLKVLLALRYRTLPPNLHGDPPNRHLDLTDGPFRLLDAAEPWKPPAGADGTAPPLRAGVSSFGFGGSNAHVVLEEPPLTPDPAIEEPTRQAVTLSARDPERLRAYARRLRDTLAAPDGADLPALADLAYTTQTGRPHLASRVALVAESVDELRDGLDRFLEAGDGPGVHTGGAGSARRSASTDTDTDALAAAWAAGDPVDWAAAHTGRPRRRVPLPTYPFDHTRRHGPDRPTAPAGAEGGHRHPVLVERRWVPLPPTPRAPHRRLTCLLVLRGPEGLGLTGALPDGVDWIVLRERDGLPRLLPPGDEYEIDHDDHADGERVAAALLARHPQVDSVIDLVDLAGPDEPGSEDTGLGHEAGRVALLQALVRHTTGSPGTRGADLTVVHVTRRLADHHNPRPGTRGARMAALVRAVGAEYTAVRATTLDLDDGTGPADALPLALREIETAGEEPEVCVRGRIRHAPRLTDLPGAPGQPPAPDTFGGFTVHPDRVYVITGGTGGLGAALARELFARGARRFAVTGRRPLPPVEEWTADRADRDLPNGMADLVELRDQGARIAAYGGPLTDRAALGAFLDGVRAGLGPIAAVVHCAGSVDQRNPVFLRKTWPDIARTWEPKGEGLVVLDDLLAADEPDFVVLYSSLSAAVPSLSTGLSDYGSANAYLDAFAARAAHRGSRTRHLSVAWGAWSGTGMGEVRSPRYTGQGFASLTPAEGIGLLEQALRRDLGPAVIAVARDTAPAPAAEPEPAVTVAEPRGELLPPVVDAVRDLIADEVLLPRERVTPDIHFSDLGVDSILLAGVVTKLEALTGEPVTPSAVLEYPTAAALGAHLLQEHPRGVAAWAADRLPTAAADTGGGTATTVTPSRSEPAPRPRDEAPGREPTESTALAVIGMAGRFPGAPTTDAFWELLRTGRDAVREIPADRWDKARLYTPTTAPGRSTSKWGGFIDGIEEYDPAYFGIPEAEAAHVDPVIRLVLECAEQTFRDAGYERRELAGRRVGVFAGAGTTDYGLRIPEPRRATVTGLNPNFIGARIAHVYDFSGPNMVVDTACSSSLTALYLARQALLAGECELALVAGADLLLDQTPYLKLSAAEALSPTGRCRVFDKDADGFVPGEGAGAVLLKPLAAALADGDRVHAVLESVAMNNDGRTMGLTTPNPDAQERVVRDALRMAGADPGTVSYVEAHGTGTMIGDPMELRALTRAFGGDTDSPGFCAIGSVKSNIGHLLMASGMAGLHKVVLALRHRRLPPTLHCDTPNPRFAFGTSPFRPNTELRDWIPRGGGTRRAGLSSFGFGGTNCHAILREPYADERGATVRTALPPADFQRARHWIDAAPATSAAPAGSTAPSAGPASASVGPATVSAAIAPTVNGRRYLELAEDDEPAPTAPHRVPAHRPLLPLEELS</sequence>
<evidence type="ECO:0000256" key="4">
    <source>
        <dbReference type="ARBA" id="ARBA00005254"/>
    </source>
</evidence>
<dbReference type="NCBIfam" id="TIGR01686">
    <property type="entry name" value="FkbH"/>
    <property type="match status" value="1"/>
</dbReference>
<evidence type="ECO:0000256" key="3">
    <source>
        <dbReference type="ARBA" id="ARBA00005005"/>
    </source>
</evidence>
<feature type="region of interest" description="Disordered" evidence="12">
    <location>
        <begin position="1"/>
        <end position="20"/>
    </location>
</feature>
<dbReference type="Pfam" id="PF02801">
    <property type="entry name" value="Ketoacyl-synt_C"/>
    <property type="match status" value="3"/>
</dbReference>
<protein>
    <submittedName>
        <fullName evidence="15">SDR family NAD(P)-dependent oxidoreductase</fullName>
    </submittedName>
</protein>
<dbReference type="PROSITE" id="PS50075">
    <property type="entry name" value="CARRIER"/>
    <property type="match status" value="3"/>
</dbReference>
<dbReference type="NCBIfam" id="TIGR01681">
    <property type="entry name" value="HAD-SF-IIIC"/>
    <property type="match status" value="1"/>
</dbReference>
<feature type="region of interest" description="Disordered" evidence="12">
    <location>
        <begin position="4039"/>
        <end position="4059"/>
    </location>
</feature>
<keyword evidence="9" id="KW-0808">Transferase</keyword>
<dbReference type="InterPro" id="IPR002539">
    <property type="entry name" value="MaoC-like_dom"/>
</dbReference>
<keyword evidence="10" id="KW-0677">Repeat</keyword>
<feature type="region of interest" description="Disordered" evidence="12">
    <location>
        <begin position="1038"/>
        <end position="1057"/>
    </location>
</feature>
<dbReference type="SMART" id="SM00823">
    <property type="entry name" value="PKS_PP"/>
    <property type="match status" value="3"/>
</dbReference>
<dbReference type="InterPro" id="IPR002347">
    <property type="entry name" value="SDR_fam"/>
</dbReference>
<dbReference type="InterPro" id="IPR013968">
    <property type="entry name" value="PKS_KR"/>
</dbReference>
<dbReference type="Pfam" id="PF00109">
    <property type="entry name" value="ketoacyl-synt"/>
    <property type="match status" value="3"/>
</dbReference>
<dbReference type="Proteomes" id="UP001585080">
    <property type="component" value="Unassembled WGS sequence"/>
</dbReference>
<dbReference type="CDD" id="cd08953">
    <property type="entry name" value="KR_2_SDR_x"/>
    <property type="match status" value="1"/>
</dbReference>
<dbReference type="InterPro" id="IPR036291">
    <property type="entry name" value="NAD(P)-bd_dom_sf"/>
</dbReference>
<dbReference type="InterPro" id="IPR016039">
    <property type="entry name" value="Thiolase-like"/>
</dbReference>
<evidence type="ECO:0000313" key="15">
    <source>
        <dbReference type="EMBL" id="MFB8774641.1"/>
    </source>
</evidence>
<organism evidence="15 16">
    <name type="scientific">Streptomyces broussonetiae</name>
    <dbReference type="NCBI Taxonomy" id="2686304"/>
    <lineage>
        <taxon>Bacteria</taxon>
        <taxon>Bacillati</taxon>
        <taxon>Actinomycetota</taxon>
        <taxon>Actinomycetes</taxon>
        <taxon>Kitasatosporales</taxon>
        <taxon>Streptomycetaceae</taxon>
        <taxon>Streptomyces</taxon>
    </lineage>
</organism>
<dbReference type="Gene3D" id="3.40.50.1110">
    <property type="entry name" value="SGNH hydrolase"/>
    <property type="match status" value="1"/>
</dbReference>
<proteinExistence type="inferred from homology"/>
<dbReference type="PROSITE" id="PS00606">
    <property type="entry name" value="KS3_1"/>
    <property type="match status" value="3"/>
</dbReference>
<dbReference type="PANTHER" id="PTHR43775">
    <property type="entry name" value="FATTY ACID SYNTHASE"/>
    <property type="match status" value="1"/>
</dbReference>
<dbReference type="InterPro" id="IPR010037">
    <property type="entry name" value="FkbH_domain"/>
</dbReference>
<dbReference type="InterPro" id="IPR050091">
    <property type="entry name" value="PKS_NRPS_Biosynth_Enz"/>
</dbReference>
<dbReference type="Pfam" id="PF22336">
    <property type="entry name" value="RhiE-like_linker"/>
    <property type="match status" value="2"/>
</dbReference>
<dbReference type="PRINTS" id="PR00081">
    <property type="entry name" value="GDHRDH"/>
</dbReference>
<feature type="compositionally biased region" description="Low complexity" evidence="12">
    <location>
        <begin position="3553"/>
        <end position="3566"/>
    </location>
</feature>
<dbReference type="EMBL" id="JAYMRP010000014">
    <property type="protein sequence ID" value="MFB8774641.1"/>
    <property type="molecule type" value="Genomic_DNA"/>
</dbReference>
<evidence type="ECO:0000259" key="14">
    <source>
        <dbReference type="PROSITE" id="PS52004"/>
    </source>
</evidence>
<keyword evidence="8" id="KW-0597">Phosphoprotein</keyword>
<dbReference type="InterPro" id="IPR020904">
    <property type="entry name" value="Sc_DH/Rdtase_CS"/>
</dbReference>
<feature type="domain" description="Ketosynthase family 3 (KS3)" evidence="14">
    <location>
        <begin position="1197"/>
        <end position="1622"/>
    </location>
</feature>
<evidence type="ECO:0000256" key="11">
    <source>
        <dbReference type="ARBA" id="ARBA00023315"/>
    </source>
</evidence>
<dbReference type="PANTHER" id="PTHR43775:SF37">
    <property type="entry name" value="SI:DKEY-61P9.11"/>
    <property type="match status" value="1"/>
</dbReference>
<evidence type="ECO:0000256" key="12">
    <source>
        <dbReference type="SAM" id="MobiDB-lite"/>
    </source>
</evidence>
<dbReference type="SUPFAM" id="SSF51735">
    <property type="entry name" value="NAD(P)-binding Rossmann-fold domains"/>
    <property type="match status" value="4"/>
</dbReference>
<dbReference type="InterPro" id="IPR020841">
    <property type="entry name" value="PKS_Beta-ketoAc_synthase_dom"/>
</dbReference>
<dbReference type="CDD" id="cd00833">
    <property type="entry name" value="PKS"/>
    <property type="match status" value="3"/>
</dbReference>
<feature type="compositionally biased region" description="Basic and acidic residues" evidence="12">
    <location>
        <begin position="1038"/>
        <end position="1053"/>
    </location>
</feature>
<dbReference type="InterPro" id="IPR009081">
    <property type="entry name" value="PP-bd_ACP"/>
</dbReference>
<dbReference type="InterPro" id="IPR036412">
    <property type="entry name" value="HAD-like_sf"/>
</dbReference>
<evidence type="ECO:0000259" key="13">
    <source>
        <dbReference type="PROSITE" id="PS50075"/>
    </source>
</evidence>
<name>A0ABV5ECS0_9ACTN</name>
<dbReference type="InterPro" id="IPR054514">
    <property type="entry name" value="RhiE-like_linker"/>
</dbReference>
<dbReference type="SUPFAM" id="SSF56784">
    <property type="entry name" value="HAD-like"/>
    <property type="match status" value="1"/>
</dbReference>
<feature type="domain" description="Carrier" evidence="13">
    <location>
        <begin position="1099"/>
        <end position="1177"/>
    </location>
</feature>
<dbReference type="Gene3D" id="3.40.50.720">
    <property type="entry name" value="NAD(P)-binding Rossmann-like Domain"/>
    <property type="match status" value="3"/>
</dbReference>
<dbReference type="Pfam" id="PF01575">
    <property type="entry name" value="MaoC_dehydratas"/>
    <property type="match status" value="1"/>
</dbReference>
<dbReference type="InterPro" id="IPR018201">
    <property type="entry name" value="Ketoacyl_synth_AS"/>
</dbReference>
<dbReference type="RefSeq" id="WP_376733341.1">
    <property type="nucleotide sequence ID" value="NZ_JAYMRP010000014.1"/>
</dbReference>
<evidence type="ECO:0000256" key="8">
    <source>
        <dbReference type="ARBA" id="ARBA00022553"/>
    </source>
</evidence>
<dbReference type="InterPro" id="IPR010033">
    <property type="entry name" value="HAD_SF_ppase_IIIC"/>
</dbReference>
<dbReference type="SUPFAM" id="SSF53901">
    <property type="entry name" value="Thiolase-like"/>
    <property type="match status" value="3"/>
</dbReference>
<feature type="domain" description="Ketosynthase family 3 (KS3)" evidence="14">
    <location>
        <begin position="2355"/>
        <end position="2781"/>
    </location>
</feature>